<accession>A0A5J4YK56</accession>
<comment type="caution">
    <text evidence="1">The sequence shown here is derived from an EMBL/GenBank/DDBJ whole genome shotgun (WGS) entry which is preliminary data.</text>
</comment>
<dbReference type="EMBL" id="VRMN01000015">
    <property type="protein sequence ID" value="KAA8491144.1"/>
    <property type="molecule type" value="Genomic_DNA"/>
</dbReference>
<organism evidence="1 2">
    <name type="scientific">Porphyridium purpureum</name>
    <name type="common">Red alga</name>
    <name type="synonym">Porphyridium cruentum</name>
    <dbReference type="NCBI Taxonomy" id="35688"/>
    <lineage>
        <taxon>Eukaryota</taxon>
        <taxon>Rhodophyta</taxon>
        <taxon>Bangiophyceae</taxon>
        <taxon>Porphyridiales</taxon>
        <taxon>Porphyridiaceae</taxon>
        <taxon>Porphyridium</taxon>
    </lineage>
</organism>
<name>A0A5J4YK56_PORPP</name>
<evidence type="ECO:0000313" key="2">
    <source>
        <dbReference type="Proteomes" id="UP000324585"/>
    </source>
</evidence>
<dbReference type="AlphaFoldDB" id="A0A5J4YK56"/>
<dbReference type="Proteomes" id="UP000324585">
    <property type="component" value="Unassembled WGS sequence"/>
</dbReference>
<keyword evidence="2" id="KW-1185">Reference proteome</keyword>
<sequence length="66" mass="7406">MDAFQPAEAVETKVYDMIKLLIDIATHYIQATLRIPGANPAECLRVISKAMRLSCIYVARFQLVHG</sequence>
<protein>
    <submittedName>
        <fullName evidence="1">Uncharacterized protein</fullName>
    </submittedName>
</protein>
<reference evidence="2" key="1">
    <citation type="journal article" date="2019" name="Nat. Commun.">
        <title>Expansion of phycobilisome linker gene families in mesophilic red algae.</title>
        <authorList>
            <person name="Lee J."/>
            <person name="Kim D."/>
            <person name="Bhattacharya D."/>
            <person name="Yoon H.S."/>
        </authorList>
    </citation>
    <scope>NUCLEOTIDE SEQUENCE [LARGE SCALE GENOMIC DNA]</scope>
    <source>
        <strain evidence="2">CCMP 1328</strain>
    </source>
</reference>
<evidence type="ECO:0000313" key="1">
    <source>
        <dbReference type="EMBL" id="KAA8491144.1"/>
    </source>
</evidence>
<proteinExistence type="predicted"/>
<gene>
    <name evidence="1" type="ORF">FVE85_9439</name>
</gene>